<accession>A0A512DIP9</accession>
<dbReference type="PANTHER" id="PTHR32089:SF112">
    <property type="entry name" value="LYSOZYME-LIKE PROTEIN-RELATED"/>
    <property type="match status" value="1"/>
</dbReference>
<evidence type="ECO:0000313" key="11">
    <source>
        <dbReference type="Proteomes" id="UP000321523"/>
    </source>
</evidence>
<dbReference type="Pfam" id="PF12729">
    <property type="entry name" value="4HB_MCP_1"/>
    <property type="match status" value="1"/>
</dbReference>
<protein>
    <submittedName>
        <fullName evidence="10">Chemotaxis protein</fullName>
    </submittedName>
</protein>
<evidence type="ECO:0000313" key="10">
    <source>
        <dbReference type="EMBL" id="GEO36080.1"/>
    </source>
</evidence>
<dbReference type="Pfam" id="PF00672">
    <property type="entry name" value="HAMP"/>
    <property type="match status" value="1"/>
</dbReference>
<dbReference type="GO" id="GO:0005886">
    <property type="term" value="C:plasma membrane"/>
    <property type="evidence" value="ECO:0007669"/>
    <property type="project" value="UniProtKB-SubCell"/>
</dbReference>
<keyword evidence="2" id="KW-1003">Cell membrane</keyword>
<evidence type="ECO:0000256" key="6">
    <source>
        <dbReference type="SAM" id="Phobius"/>
    </source>
</evidence>
<dbReference type="CDD" id="cd06225">
    <property type="entry name" value="HAMP"/>
    <property type="match status" value="1"/>
</dbReference>
<dbReference type="PROSITE" id="PS50111">
    <property type="entry name" value="CHEMOTAXIS_TRANSDUC_2"/>
    <property type="match status" value="1"/>
</dbReference>
<name>A0A512DIP9_9PROT</name>
<keyword evidence="3 5" id="KW-0807">Transducer</keyword>
<evidence type="ECO:0000259" key="8">
    <source>
        <dbReference type="PROSITE" id="PS50192"/>
    </source>
</evidence>
<keyword evidence="2" id="KW-0997">Cell inner membrane</keyword>
<reference evidence="10 11" key="1">
    <citation type="submission" date="2019-07" db="EMBL/GenBank/DDBJ databases">
        <title>Whole genome shotgun sequence of Skermanella aerolata NBRC 106429.</title>
        <authorList>
            <person name="Hosoyama A."/>
            <person name="Uohara A."/>
            <person name="Ohji S."/>
            <person name="Ichikawa N."/>
        </authorList>
    </citation>
    <scope>NUCLEOTIDE SEQUENCE [LARGE SCALE GENOMIC DNA]</scope>
    <source>
        <strain evidence="10 11">NBRC 106429</strain>
    </source>
</reference>
<evidence type="ECO:0000256" key="5">
    <source>
        <dbReference type="PROSITE-ProRule" id="PRU00284"/>
    </source>
</evidence>
<dbReference type="InterPro" id="IPR024478">
    <property type="entry name" value="HlyB_4HB_MCP"/>
</dbReference>
<dbReference type="PANTHER" id="PTHR32089">
    <property type="entry name" value="METHYL-ACCEPTING CHEMOTAXIS PROTEIN MCPB"/>
    <property type="match status" value="1"/>
</dbReference>
<dbReference type="PROSITE" id="PS50192">
    <property type="entry name" value="T_SNARE"/>
    <property type="match status" value="1"/>
</dbReference>
<dbReference type="Gene3D" id="1.10.287.950">
    <property type="entry name" value="Methyl-accepting chemotaxis protein"/>
    <property type="match status" value="1"/>
</dbReference>
<feature type="domain" description="T-SNARE coiled-coil homology" evidence="8">
    <location>
        <begin position="491"/>
        <end position="543"/>
    </location>
</feature>
<dbReference type="EMBL" id="BJYZ01000001">
    <property type="protein sequence ID" value="GEO36080.1"/>
    <property type="molecule type" value="Genomic_DNA"/>
</dbReference>
<dbReference type="GO" id="GO:0007165">
    <property type="term" value="P:signal transduction"/>
    <property type="evidence" value="ECO:0007669"/>
    <property type="project" value="UniProtKB-KW"/>
</dbReference>
<keyword evidence="6" id="KW-0472">Membrane</keyword>
<dbReference type="Gene3D" id="6.10.340.10">
    <property type="match status" value="1"/>
</dbReference>
<organism evidence="10 11">
    <name type="scientific">Skermanella aerolata</name>
    <dbReference type="NCBI Taxonomy" id="393310"/>
    <lineage>
        <taxon>Bacteria</taxon>
        <taxon>Pseudomonadati</taxon>
        <taxon>Pseudomonadota</taxon>
        <taxon>Alphaproteobacteria</taxon>
        <taxon>Rhodospirillales</taxon>
        <taxon>Azospirillaceae</taxon>
        <taxon>Skermanella</taxon>
    </lineage>
</organism>
<sequence length="585" mass="62851">MPLLHSAFGGQATDRLREEFKRPMTKLINLKIQTKVFISFALVLVVSASLGLFALARLAQMNAMTEQLRDRWLPSTGYVGEFLTGANEYRTYESGHVSEVKRDLMLERERFAQNLVERLQATRNRYENFEFSNQEREAYDRYTKAWDGYVTATRKVFELSRQDKKDEASAVFLNESRNAFREMKKQAEDLVRVTIAAGQAVGDASSAIYSVTWKMIVGALVLALLLCSVAGLFLVSSISRPIKALCETMRLLAKGRLDVTVAGTGRRDEIGQMATAVQVFKEGLESARDMQAAQAAEQEAKELRAVRVEDLIRQFETQTVAVLGGVTSAARQLDDTAQSMSAVADLTMRQSTASAAAAEQTSANVQTVASATEEMTATLHSISQQVSKSSTVATSAVAEASQTNDTVRGLSDAAQRIGEVIGLIQTIAEQTNLLALNATIEAARAGEAGKGFAVVASEVKSLANQTARATEDITTQVAGMREATGGAVNAIQGIGKTISSIHEIATSIAGAVEEQNAVTHEIARNVQQAAQGTQEVSANLSEVSQAATQTGAAAGQVLGAAKELGKQAITLREEIERFLSGIRAA</sequence>
<dbReference type="InterPro" id="IPR003660">
    <property type="entry name" value="HAMP_dom"/>
</dbReference>
<dbReference type="Pfam" id="PF00015">
    <property type="entry name" value="MCPsignal"/>
    <property type="match status" value="1"/>
</dbReference>
<dbReference type="Proteomes" id="UP000321523">
    <property type="component" value="Unassembled WGS sequence"/>
</dbReference>
<proteinExistence type="inferred from homology"/>
<evidence type="ECO:0000259" key="7">
    <source>
        <dbReference type="PROSITE" id="PS50111"/>
    </source>
</evidence>
<dbReference type="InterPro" id="IPR004089">
    <property type="entry name" value="MCPsignal_dom"/>
</dbReference>
<evidence type="ECO:0000256" key="1">
    <source>
        <dbReference type="ARBA" id="ARBA00004429"/>
    </source>
</evidence>
<evidence type="ECO:0000256" key="4">
    <source>
        <dbReference type="ARBA" id="ARBA00029447"/>
    </source>
</evidence>
<evidence type="ECO:0000256" key="3">
    <source>
        <dbReference type="ARBA" id="ARBA00023224"/>
    </source>
</evidence>
<evidence type="ECO:0000256" key="2">
    <source>
        <dbReference type="ARBA" id="ARBA00022519"/>
    </source>
</evidence>
<dbReference type="PROSITE" id="PS50885">
    <property type="entry name" value="HAMP"/>
    <property type="match status" value="1"/>
</dbReference>
<feature type="domain" description="HAMP" evidence="9">
    <location>
        <begin position="236"/>
        <end position="289"/>
    </location>
</feature>
<dbReference type="SMART" id="SM00304">
    <property type="entry name" value="HAMP"/>
    <property type="match status" value="1"/>
</dbReference>
<comment type="subcellular location">
    <subcellularLocation>
        <location evidence="1">Cell inner membrane</location>
        <topology evidence="1">Multi-pass membrane protein</topology>
    </subcellularLocation>
</comment>
<dbReference type="AlphaFoldDB" id="A0A512DIP9"/>
<keyword evidence="6" id="KW-0812">Transmembrane</keyword>
<dbReference type="InterPro" id="IPR000727">
    <property type="entry name" value="T_SNARE_dom"/>
</dbReference>
<keyword evidence="11" id="KW-1185">Reference proteome</keyword>
<dbReference type="SMART" id="SM00283">
    <property type="entry name" value="MA"/>
    <property type="match status" value="1"/>
</dbReference>
<feature type="transmembrane region" description="Helical" evidence="6">
    <location>
        <begin position="215"/>
        <end position="235"/>
    </location>
</feature>
<dbReference type="SUPFAM" id="SSF58104">
    <property type="entry name" value="Methyl-accepting chemotaxis protein (MCP) signaling domain"/>
    <property type="match status" value="1"/>
</dbReference>
<comment type="caution">
    <text evidence="10">The sequence shown here is derived from an EMBL/GenBank/DDBJ whole genome shotgun (WGS) entry which is preliminary data.</text>
</comment>
<dbReference type="OrthoDB" id="5179380at2"/>
<feature type="domain" description="Methyl-accepting transducer" evidence="7">
    <location>
        <begin position="329"/>
        <end position="551"/>
    </location>
</feature>
<keyword evidence="6" id="KW-1133">Transmembrane helix</keyword>
<feature type="transmembrane region" description="Helical" evidence="6">
    <location>
        <begin position="36"/>
        <end position="59"/>
    </location>
</feature>
<evidence type="ECO:0000259" key="9">
    <source>
        <dbReference type="PROSITE" id="PS50885"/>
    </source>
</evidence>
<comment type="similarity">
    <text evidence="4">Belongs to the methyl-accepting chemotaxis (MCP) protein family.</text>
</comment>
<gene>
    <name evidence="10" type="ORF">SAE02_02280</name>
</gene>